<dbReference type="PANTHER" id="PTHR43277">
    <property type="entry name" value="ARGININE DECARBOXYLASE"/>
    <property type="match status" value="1"/>
</dbReference>
<dbReference type="SUPFAM" id="SSF53383">
    <property type="entry name" value="PLP-dependent transferases"/>
    <property type="match status" value="1"/>
</dbReference>
<dbReference type="InterPro" id="IPR036633">
    <property type="entry name" value="Prn/Lys/Arg_de-COase_C_sf"/>
</dbReference>
<evidence type="ECO:0000256" key="4">
    <source>
        <dbReference type="ARBA" id="ARBA00022898"/>
    </source>
</evidence>
<evidence type="ECO:0000313" key="7">
    <source>
        <dbReference type="EMBL" id="MFC5464966.1"/>
    </source>
</evidence>
<dbReference type="InterPro" id="IPR008286">
    <property type="entry name" value="Prn/Lys/Arg_de-COase_C"/>
</dbReference>
<keyword evidence="7" id="KW-0808">Transferase</keyword>
<evidence type="ECO:0000256" key="1">
    <source>
        <dbReference type="ARBA" id="ARBA00001933"/>
    </source>
</evidence>
<dbReference type="InterPro" id="IPR052357">
    <property type="entry name" value="Orn_Lys_Arg_decarboxylase-I"/>
</dbReference>
<organism evidence="7 8">
    <name type="scientific">Lederbergia graminis</name>
    <dbReference type="NCBI Taxonomy" id="735518"/>
    <lineage>
        <taxon>Bacteria</taxon>
        <taxon>Bacillati</taxon>
        <taxon>Bacillota</taxon>
        <taxon>Bacilli</taxon>
        <taxon>Bacillales</taxon>
        <taxon>Bacillaceae</taxon>
        <taxon>Lederbergia</taxon>
    </lineage>
</organism>
<protein>
    <submittedName>
        <fullName evidence="7">Aminotransferase class I/II-fold pyridoxal phosphate-dependent enzyme</fullName>
    </submittedName>
</protein>
<comment type="cofactor">
    <cofactor evidence="1">
        <name>pyridoxal 5'-phosphate</name>
        <dbReference type="ChEBI" id="CHEBI:597326"/>
    </cofactor>
</comment>
<dbReference type="RefSeq" id="WP_144922021.1">
    <property type="nucleotide sequence ID" value="NZ_JBHSMC010000013.1"/>
</dbReference>
<evidence type="ECO:0000259" key="6">
    <source>
        <dbReference type="PROSITE" id="PS00703"/>
    </source>
</evidence>
<proteinExistence type="inferred from homology"/>
<dbReference type="PROSITE" id="PS00703">
    <property type="entry name" value="OKR_DC_1"/>
    <property type="match status" value="1"/>
</dbReference>
<feature type="domain" description="Orn/Lys/Arg decarboxylases family 1 pyridoxal-P attachment site" evidence="6">
    <location>
        <begin position="223"/>
        <end position="237"/>
    </location>
</feature>
<gene>
    <name evidence="7" type="ORF">ACFPM4_09395</name>
</gene>
<dbReference type="InterPro" id="IPR015424">
    <property type="entry name" value="PyrdxlP-dep_Trfase"/>
</dbReference>
<evidence type="ECO:0000256" key="2">
    <source>
        <dbReference type="ARBA" id="ARBA00010671"/>
    </source>
</evidence>
<evidence type="ECO:0000313" key="8">
    <source>
        <dbReference type="Proteomes" id="UP001596147"/>
    </source>
</evidence>
<sequence>MVHLSQDRAPIMEALNKYRSMRVVPFDVPGHKRGRGNKELANFLGEQCLSVDVNSMKPLDNLSHPVSIIREAEELAADAFGAKHAFLMVNGTTSAVQAMVMTACKAGEKIILPRNVHRSAINALIISGAIPVYVNPGVNHELGIPLGMSVAEVEKAILENPDAKAILINNPTYYGICSNLEAITELAHRHQMLVLVDEAHGTHFYFGEDLPASAMSVGADMAAVSMHKSGGSLTQSSFLLINNDISEGYTRQIINLTQTTSGSYLLLSSLDISRKNLALHGKEVFEKVAKMAQYMRDEINRIGGYYAFSKELINADTVYDFDITKLSVHTLDVGLAGIEIYDILRDEYDIQIEFGDIGNILAYISVGDRQLDIERLVAALGEIKRRYAKDRSSIFEHEYITPQIIYTPQEAFYAPKQKLPISESAGYICSEFVMAYPPGIPILAPGERITKEILDYIAYSKEKGCFLTGTEDSKIEHINVLKEE</sequence>
<dbReference type="SUPFAM" id="SSF55904">
    <property type="entry name" value="Ornithine decarboxylase C-terminal domain"/>
    <property type="match status" value="1"/>
</dbReference>
<evidence type="ECO:0000256" key="3">
    <source>
        <dbReference type="ARBA" id="ARBA00022793"/>
    </source>
</evidence>
<dbReference type="InterPro" id="IPR015421">
    <property type="entry name" value="PyrdxlP-dep_Trfase_major"/>
</dbReference>
<comment type="similarity">
    <text evidence="2">Belongs to the Orn/Lys/Arg decarboxylase class-I family.</text>
</comment>
<dbReference type="Pfam" id="PF01276">
    <property type="entry name" value="OKR_DC_1"/>
    <property type="match status" value="1"/>
</dbReference>
<dbReference type="CDD" id="cd00615">
    <property type="entry name" value="Orn_deC_like"/>
    <property type="match status" value="1"/>
</dbReference>
<keyword evidence="3" id="KW-0210">Decarboxylase</keyword>
<dbReference type="Gene3D" id="3.40.640.10">
    <property type="entry name" value="Type I PLP-dependent aspartate aminotransferase-like (Major domain)"/>
    <property type="match status" value="1"/>
</dbReference>
<dbReference type="GO" id="GO:0008483">
    <property type="term" value="F:transaminase activity"/>
    <property type="evidence" value="ECO:0007669"/>
    <property type="project" value="UniProtKB-KW"/>
</dbReference>
<comment type="caution">
    <text evidence="7">The sequence shown here is derived from an EMBL/GenBank/DDBJ whole genome shotgun (WGS) entry which is preliminary data.</text>
</comment>
<keyword evidence="4" id="KW-0663">Pyridoxal phosphate</keyword>
<dbReference type="InterPro" id="IPR000310">
    <property type="entry name" value="Orn/Lys/Arg_deCO2ase_major_dom"/>
</dbReference>
<keyword evidence="7" id="KW-0032">Aminotransferase</keyword>
<accession>A0ABW0LI87</accession>
<name>A0ABW0LI87_9BACI</name>
<reference evidence="8" key="1">
    <citation type="journal article" date="2019" name="Int. J. Syst. Evol. Microbiol.">
        <title>The Global Catalogue of Microorganisms (GCM) 10K type strain sequencing project: providing services to taxonomists for standard genome sequencing and annotation.</title>
        <authorList>
            <consortium name="The Broad Institute Genomics Platform"/>
            <consortium name="The Broad Institute Genome Sequencing Center for Infectious Disease"/>
            <person name="Wu L."/>
            <person name="Ma J."/>
        </authorList>
    </citation>
    <scope>NUCLEOTIDE SEQUENCE [LARGE SCALE GENOMIC DNA]</scope>
    <source>
        <strain evidence="8">CGMCC 1.12237</strain>
    </source>
</reference>
<dbReference type="Proteomes" id="UP001596147">
    <property type="component" value="Unassembled WGS sequence"/>
</dbReference>
<evidence type="ECO:0000256" key="5">
    <source>
        <dbReference type="ARBA" id="ARBA00023239"/>
    </source>
</evidence>
<dbReference type="Gene3D" id="3.90.100.10">
    <property type="entry name" value="Orn/Lys/Arg decarboxylase, C-terminal domain"/>
    <property type="match status" value="1"/>
</dbReference>
<dbReference type="EMBL" id="JBHSMC010000013">
    <property type="protein sequence ID" value="MFC5464966.1"/>
    <property type="molecule type" value="Genomic_DNA"/>
</dbReference>
<dbReference type="PANTHER" id="PTHR43277:SF4">
    <property type="entry name" value="ARGININE DECARBOXYLASE"/>
    <property type="match status" value="1"/>
</dbReference>
<keyword evidence="5" id="KW-0456">Lyase</keyword>
<keyword evidence="8" id="KW-1185">Reference proteome</keyword>
<dbReference type="Pfam" id="PF03711">
    <property type="entry name" value="OKR_DC_1_C"/>
    <property type="match status" value="1"/>
</dbReference>